<evidence type="ECO:0000256" key="4">
    <source>
        <dbReference type="ARBA" id="ARBA00012483"/>
    </source>
</evidence>
<protein>
    <recommendedName>
        <fullName evidence="14">E3 ubiquitin-protein ligase XIAP</fullName>
        <ecNumber evidence="4">2.3.2.27</ecNumber>
    </recommendedName>
    <alternativeName>
        <fullName evidence="15">Baculoviral IAP repeat-containing protein 4</fullName>
    </alternativeName>
    <alternativeName>
        <fullName evidence="17">RING-type E3 ubiquitin transferase XIAP</fullName>
    </alternativeName>
    <alternativeName>
        <fullName evidence="16">X-linked inhibitor of apoptosis protein</fullName>
    </alternativeName>
</protein>
<evidence type="ECO:0000256" key="10">
    <source>
        <dbReference type="ARBA" id="ARBA00022737"/>
    </source>
</evidence>
<gene>
    <name evidence="21" type="ORF">AGOR_G00077860</name>
</gene>
<dbReference type="Gene3D" id="1.10.1170.10">
    <property type="entry name" value="Inhibitor Of Apoptosis Protein (2mihbC-IAP-1), Chain A"/>
    <property type="match status" value="3"/>
</dbReference>
<accession>A0A8T3DRU2</accession>
<dbReference type="FunFam" id="1.10.1170.10:FF:000002">
    <property type="entry name" value="Baculoviral IAP repeat containing 7"/>
    <property type="match status" value="1"/>
</dbReference>
<feature type="region of interest" description="Disordered" evidence="19">
    <location>
        <begin position="370"/>
        <end position="392"/>
    </location>
</feature>
<dbReference type="GO" id="GO:0016055">
    <property type="term" value="P:Wnt signaling pathway"/>
    <property type="evidence" value="ECO:0007669"/>
    <property type="project" value="UniProtKB-KW"/>
</dbReference>
<dbReference type="GO" id="GO:0005634">
    <property type="term" value="C:nucleus"/>
    <property type="evidence" value="ECO:0007669"/>
    <property type="project" value="TreeGrafter"/>
</dbReference>
<keyword evidence="6" id="KW-0808">Transferase</keyword>
<organism evidence="21 22">
    <name type="scientific">Albula goreensis</name>
    <dbReference type="NCBI Taxonomy" id="1534307"/>
    <lineage>
        <taxon>Eukaryota</taxon>
        <taxon>Metazoa</taxon>
        <taxon>Chordata</taxon>
        <taxon>Craniata</taxon>
        <taxon>Vertebrata</taxon>
        <taxon>Euteleostomi</taxon>
        <taxon>Actinopterygii</taxon>
        <taxon>Neopterygii</taxon>
        <taxon>Teleostei</taxon>
        <taxon>Albuliformes</taxon>
        <taxon>Albulidae</taxon>
        <taxon>Albula</taxon>
    </lineage>
</organism>
<keyword evidence="9" id="KW-0479">Metal-binding</keyword>
<dbReference type="SUPFAM" id="SSF57924">
    <property type="entry name" value="Inhibitor of apoptosis (IAP) repeat"/>
    <property type="match status" value="3"/>
</dbReference>
<dbReference type="FunFam" id="3.30.40.10:FF:000184">
    <property type="entry name" value="Baculoviral IAP repeat containing 2"/>
    <property type="match status" value="1"/>
</dbReference>
<evidence type="ECO:0000256" key="3">
    <source>
        <dbReference type="ARBA" id="ARBA00006672"/>
    </source>
</evidence>
<dbReference type="Proteomes" id="UP000829720">
    <property type="component" value="Unassembled WGS sequence"/>
</dbReference>
<proteinExistence type="inferred from homology"/>
<dbReference type="GO" id="GO:0090263">
    <property type="term" value="P:positive regulation of canonical Wnt signaling pathway"/>
    <property type="evidence" value="ECO:0007669"/>
    <property type="project" value="TreeGrafter"/>
</dbReference>
<dbReference type="SMART" id="SM00184">
    <property type="entry name" value="RING"/>
    <property type="match status" value="1"/>
</dbReference>
<dbReference type="GO" id="GO:0043027">
    <property type="term" value="F:cysteine-type endopeptidase inhibitor activity involved in apoptotic process"/>
    <property type="evidence" value="ECO:0007669"/>
    <property type="project" value="TreeGrafter"/>
</dbReference>
<dbReference type="CDD" id="cd14321">
    <property type="entry name" value="UBA_IAPs"/>
    <property type="match status" value="1"/>
</dbReference>
<dbReference type="GO" id="GO:0006915">
    <property type="term" value="P:apoptotic process"/>
    <property type="evidence" value="ECO:0007669"/>
    <property type="project" value="UniProtKB-KW"/>
</dbReference>
<evidence type="ECO:0000256" key="17">
    <source>
        <dbReference type="ARBA" id="ARBA00044244"/>
    </source>
</evidence>
<keyword evidence="7" id="KW-0879">Wnt signaling pathway</keyword>
<dbReference type="InterPro" id="IPR013083">
    <property type="entry name" value="Znf_RING/FYVE/PHD"/>
</dbReference>
<evidence type="ECO:0000256" key="6">
    <source>
        <dbReference type="ARBA" id="ARBA00022679"/>
    </source>
</evidence>
<dbReference type="EC" id="2.3.2.27" evidence="4"/>
<dbReference type="InterPro" id="IPR050784">
    <property type="entry name" value="IAP"/>
</dbReference>
<dbReference type="PROSITE" id="PS01282">
    <property type="entry name" value="BIR_REPEAT_1"/>
    <property type="match status" value="2"/>
</dbReference>
<dbReference type="AlphaFoldDB" id="A0A8T3DRU2"/>
<dbReference type="GO" id="GO:0061630">
    <property type="term" value="F:ubiquitin protein ligase activity"/>
    <property type="evidence" value="ECO:0007669"/>
    <property type="project" value="UniProtKB-EC"/>
</dbReference>
<dbReference type="Gene3D" id="3.30.40.10">
    <property type="entry name" value="Zinc/RING finger domain, C3HC4 (zinc finger)"/>
    <property type="match status" value="1"/>
</dbReference>
<evidence type="ECO:0000256" key="18">
    <source>
        <dbReference type="PROSITE-ProRule" id="PRU00175"/>
    </source>
</evidence>
<dbReference type="GO" id="GO:0008270">
    <property type="term" value="F:zinc ion binding"/>
    <property type="evidence" value="ECO:0007669"/>
    <property type="project" value="UniProtKB-KW"/>
</dbReference>
<keyword evidence="11 18" id="KW-0863">Zinc-finger</keyword>
<evidence type="ECO:0000256" key="16">
    <source>
        <dbReference type="ARBA" id="ARBA00044224"/>
    </source>
</evidence>
<dbReference type="CDD" id="cd16714">
    <property type="entry name" value="RING-HC_BIRC4_8"/>
    <property type="match status" value="1"/>
</dbReference>
<evidence type="ECO:0000256" key="9">
    <source>
        <dbReference type="ARBA" id="ARBA00022723"/>
    </source>
</evidence>
<dbReference type="GO" id="GO:0005737">
    <property type="term" value="C:cytoplasm"/>
    <property type="evidence" value="ECO:0007669"/>
    <property type="project" value="UniProtKB-SubCell"/>
</dbReference>
<evidence type="ECO:0000313" key="21">
    <source>
        <dbReference type="EMBL" id="KAI1898970.1"/>
    </source>
</evidence>
<dbReference type="PANTHER" id="PTHR10044:SF115">
    <property type="entry name" value="E3 UBIQUITIN-PROTEIN LIGASE XIAP"/>
    <property type="match status" value="1"/>
</dbReference>
<evidence type="ECO:0000256" key="5">
    <source>
        <dbReference type="ARBA" id="ARBA00022490"/>
    </source>
</evidence>
<evidence type="ECO:0000256" key="12">
    <source>
        <dbReference type="ARBA" id="ARBA00022786"/>
    </source>
</evidence>
<evidence type="ECO:0000256" key="11">
    <source>
        <dbReference type="ARBA" id="ARBA00022771"/>
    </source>
</evidence>
<dbReference type="Gene3D" id="1.10.8.10">
    <property type="entry name" value="DNA helicase RuvA subunit, C-terminal domain"/>
    <property type="match status" value="1"/>
</dbReference>
<feature type="compositionally biased region" description="Polar residues" evidence="19">
    <location>
        <begin position="375"/>
        <end position="385"/>
    </location>
</feature>
<dbReference type="InterPro" id="IPR001841">
    <property type="entry name" value="Znf_RING"/>
</dbReference>
<dbReference type="GO" id="GO:0051726">
    <property type="term" value="P:regulation of cell cycle"/>
    <property type="evidence" value="ECO:0007669"/>
    <property type="project" value="TreeGrafter"/>
</dbReference>
<comment type="catalytic activity">
    <reaction evidence="1">
        <text>S-ubiquitinyl-[E2 ubiquitin-conjugating enzyme]-L-cysteine + [acceptor protein]-L-lysine = [E2 ubiquitin-conjugating enzyme]-L-cysteine + N(6)-ubiquitinyl-[acceptor protein]-L-lysine.</text>
        <dbReference type="EC" id="2.3.2.27"/>
    </reaction>
</comment>
<dbReference type="SMART" id="SM00238">
    <property type="entry name" value="BIR"/>
    <property type="match status" value="3"/>
</dbReference>
<comment type="caution">
    <text evidence="21">The sequence shown here is derived from an EMBL/GenBank/DDBJ whole genome shotgun (WGS) entry which is preliminary data.</text>
</comment>
<dbReference type="PROSITE" id="PS50143">
    <property type="entry name" value="BIR_REPEAT_2"/>
    <property type="match status" value="3"/>
</dbReference>
<keyword evidence="8" id="KW-0053">Apoptosis</keyword>
<keyword evidence="10" id="KW-0677">Repeat</keyword>
<dbReference type="EMBL" id="JAERUA010000006">
    <property type="protein sequence ID" value="KAI1898970.1"/>
    <property type="molecule type" value="Genomic_DNA"/>
</dbReference>
<evidence type="ECO:0000256" key="2">
    <source>
        <dbReference type="ARBA" id="ARBA00004496"/>
    </source>
</evidence>
<feature type="domain" description="RING-type" evidence="20">
    <location>
        <begin position="471"/>
        <end position="505"/>
    </location>
</feature>
<keyword evidence="13" id="KW-0862">Zinc</keyword>
<keyword evidence="5" id="KW-0963">Cytoplasm</keyword>
<dbReference type="PROSITE" id="PS50089">
    <property type="entry name" value="ZF_RING_2"/>
    <property type="match status" value="1"/>
</dbReference>
<evidence type="ECO:0000256" key="1">
    <source>
        <dbReference type="ARBA" id="ARBA00000900"/>
    </source>
</evidence>
<name>A0A8T3DRU2_9TELE</name>
<dbReference type="InterPro" id="IPR001370">
    <property type="entry name" value="BIR_rpt"/>
</dbReference>
<evidence type="ECO:0000259" key="20">
    <source>
        <dbReference type="PROSITE" id="PS50089"/>
    </source>
</evidence>
<keyword evidence="12" id="KW-0833">Ubl conjugation pathway</keyword>
<evidence type="ECO:0000313" key="22">
    <source>
        <dbReference type="Proteomes" id="UP000829720"/>
    </source>
</evidence>
<evidence type="ECO:0000256" key="8">
    <source>
        <dbReference type="ARBA" id="ARBA00022703"/>
    </source>
</evidence>
<dbReference type="Pfam" id="PF13920">
    <property type="entry name" value="zf-C3HC4_3"/>
    <property type="match status" value="1"/>
</dbReference>
<evidence type="ECO:0000256" key="13">
    <source>
        <dbReference type="ARBA" id="ARBA00022833"/>
    </source>
</evidence>
<keyword evidence="22" id="KW-1185">Reference proteome</keyword>
<sequence>MSAGQGSAHSWYTTFATDFDTACETQGCQSHCKDAKHGVYKLSEALKAPLRLQKSPQLAMAGSGHDSDIEPDNCADWSGMDVRLRSFHDFPLPQQLSAERLARAGFYFTGEADRVRCFSCRHTVENWQPGDVPAERHHQASPACKYLSCTHRLGPGLANMVNGSAYDEEAEEMEFRLRTGEVVDESTYPLAPHMRSEDARLRTFSTWPAGAPVRPRALAQAGLYYLGEGDRVQCFCCGGMLAGWEAGDEAWKEHERHFSNCFFILGHDVGNEPSTESSGGGPPSPPMESFEDRLRSFNGKQHPIDHERLARAGFYSAGVPDRVVCFRCGGGLKDWQPEEDPWEEHAKHYPGCSFLLEEKGMEFVSSVQLRDPRRNSPTASHQNGFSRREGEHSVMQSEIAQRVVDMGMDPTKVERTILEKIRRTGEGYATADLLVEDIISNTMDTDVELSLQADDEDPLEKLRKLQREKQCKICMDKDIAIVFIPCGHLVTCERCSVSLSKCPICCAAIVQKIKTYIS</sequence>
<dbReference type="OrthoDB" id="5855668at2759"/>
<dbReference type="Pfam" id="PF00653">
    <property type="entry name" value="BIR"/>
    <property type="match status" value="3"/>
</dbReference>
<comment type="subcellular location">
    <subcellularLocation>
        <location evidence="2">Cytoplasm</location>
    </subcellularLocation>
</comment>
<dbReference type="PANTHER" id="PTHR10044">
    <property type="entry name" value="INHIBITOR OF APOPTOSIS"/>
    <property type="match status" value="1"/>
</dbReference>
<comment type="similarity">
    <text evidence="3">Belongs to the IAP family.</text>
</comment>
<dbReference type="GO" id="GO:0031398">
    <property type="term" value="P:positive regulation of protein ubiquitination"/>
    <property type="evidence" value="ECO:0007669"/>
    <property type="project" value="TreeGrafter"/>
</dbReference>
<evidence type="ECO:0000256" key="14">
    <source>
        <dbReference type="ARBA" id="ARBA00044089"/>
    </source>
</evidence>
<evidence type="ECO:0000256" key="19">
    <source>
        <dbReference type="SAM" id="MobiDB-lite"/>
    </source>
</evidence>
<evidence type="ECO:0000256" key="7">
    <source>
        <dbReference type="ARBA" id="ARBA00022687"/>
    </source>
</evidence>
<reference evidence="21" key="1">
    <citation type="submission" date="2021-01" db="EMBL/GenBank/DDBJ databases">
        <authorList>
            <person name="Zahm M."/>
            <person name="Roques C."/>
            <person name="Cabau C."/>
            <person name="Klopp C."/>
            <person name="Donnadieu C."/>
            <person name="Jouanno E."/>
            <person name="Lampietro C."/>
            <person name="Louis A."/>
            <person name="Herpin A."/>
            <person name="Echchiki A."/>
            <person name="Berthelot C."/>
            <person name="Parey E."/>
            <person name="Roest-Crollius H."/>
            <person name="Braasch I."/>
            <person name="Postlethwait J."/>
            <person name="Bobe J."/>
            <person name="Montfort J."/>
            <person name="Bouchez O."/>
            <person name="Begum T."/>
            <person name="Mejri S."/>
            <person name="Adams A."/>
            <person name="Chen W.-J."/>
            <person name="Guiguen Y."/>
        </authorList>
    </citation>
    <scope>NUCLEOTIDE SEQUENCE</scope>
    <source>
        <tissue evidence="21">Blood</tissue>
    </source>
</reference>
<dbReference type="CDD" id="cd00022">
    <property type="entry name" value="BIR"/>
    <property type="match status" value="3"/>
</dbReference>
<dbReference type="GO" id="GO:0043066">
    <property type="term" value="P:negative regulation of apoptotic process"/>
    <property type="evidence" value="ECO:0007669"/>
    <property type="project" value="TreeGrafter"/>
</dbReference>
<evidence type="ECO:0000256" key="15">
    <source>
        <dbReference type="ARBA" id="ARBA00044214"/>
    </source>
</evidence>